<dbReference type="SMART" id="SM00213">
    <property type="entry name" value="UBQ"/>
    <property type="match status" value="3"/>
</dbReference>
<evidence type="ECO:0000313" key="11">
    <source>
        <dbReference type="Proteomes" id="UP001149090"/>
    </source>
</evidence>
<evidence type="ECO:0000256" key="5">
    <source>
        <dbReference type="ARBA" id="ARBA00022499"/>
    </source>
</evidence>
<reference evidence="10" key="1">
    <citation type="submission" date="2022-10" db="EMBL/GenBank/DDBJ databases">
        <title>Novel sulphate-reducing endosymbionts in the free-living metamonad Anaeramoeba.</title>
        <authorList>
            <person name="Jerlstrom-Hultqvist J."/>
            <person name="Cepicka I."/>
            <person name="Gallot-Lavallee L."/>
            <person name="Salas-Leiva D."/>
            <person name="Curtis B.A."/>
            <person name="Zahonova K."/>
            <person name="Pipaliya S."/>
            <person name="Dacks J."/>
            <person name="Roger A.J."/>
        </authorList>
    </citation>
    <scope>NUCLEOTIDE SEQUENCE</scope>
    <source>
        <strain evidence="10">BMAN</strain>
    </source>
</reference>
<evidence type="ECO:0000313" key="10">
    <source>
        <dbReference type="EMBL" id="KAJ5077461.1"/>
    </source>
</evidence>
<feature type="domain" description="Ubiquitin-like" evidence="9">
    <location>
        <begin position="161"/>
        <end position="234"/>
    </location>
</feature>
<keyword evidence="6" id="KW-0677">Repeat</keyword>
<feature type="domain" description="Ubiquitin-like" evidence="9">
    <location>
        <begin position="1"/>
        <end position="77"/>
    </location>
</feature>
<evidence type="ECO:0000256" key="7">
    <source>
        <dbReference type="ARBA" id="ARBA00022843"/>
    </source>
</evidence>
<dbReference type="InterPro" id="IPR029071">
    <property type="entry name" value="Ubiquitin-like_domsf"/>
</dbReference>
<keyword evidence="7" id="KW-0832">Ubl conjugation</keyword>
<evidence type="ECO:0000256" key="6">
    <source>
        <dbReference type="ARBA" id="ARBA00022737"/>
    </source>
</evidence>
<protein>
    <submittedName>
        <fullName evidence="10">Ubiquitin 13</fullName>
    </submittedName>
</protein>
<dbReference type="EMBL" id="JAPDFW010000058">
    <property type="protein sequence ID" value="KAJ5077461.1"/>
    <property type="molecule type" value="Genomic_DNA"/>
</dbReference>
<dbReference type="Proteomes" id="UP001149090">
    <property type="component" value="Unassembled WGS sequence"/>
</dbReference>
<dbReference type="Gene3D" id="3.10.20.90">
    <property type="entry name" value="Phosphatidylinositol 3-kinase Catalytic Subunit, Chain A, domain 1"/>
    <property type="match status" value="3"/>
</dbReference>
<dbReference type="PANTHER" id="PTHR10666">
    <property type="entry name" value="UBIQUITIN"/>
    <property type="match status" value="1"/>
</dbReference>
<evidence type="ECO:0000259" key="9">
    <source>
        <dbReference type="PROSITE" id="PS50053"/>
    </source>
</evidence>
<evidence type="ECO:0000256" key="4">
    <source>
        <dbReference type="ARBA" id="ARBA00022490"/>
    </source>
</evidence>
<keyword evidence="8" id="KW-0539">Nucleus</keyword>
<dbReference type="SUPFAM" id="SSF54236">
    <property type="entry name" value="Ubiquitin-like"/>
    <property type="match status" value="3"/>
</dbReference>
<dbReference type="FunFam" id="3.10.20.90:FF:000469">
    <property type="entry name" value="Polyubiquitin-C"/>
    <property type="match status" value="1"/>
</dbReference>
<dbReference type="PRINTS" id="PR00348">
    <property type="entry name" value="UBIQUITIN"/>
</dbReference>
<dbReference type="AlphaFoldDB" id="A0A9Q0LRN2"/>
<name>A0A9Q0LRN2_ANAIG</name>
<comment type="caution">
    <text evidence="10">The sequence shown here is derived from an EMBL/GenBank/DDBJ whole genome shotgun (WGS) entry which is preliminary data.</text>
</comment>
<dbReference type="PROSITE" id="PS50053">
    <property type="entry name" value="UBIQUITIN_2"/>
    <property type="match status" value="3"/>
</dbReference>
<keyword evidence="4" id="KW-0963">Cytoplasm</keyword>
<sequence>MQIFVKTLTGKTITIEIKPTDTIEFLKQIIFGIENLPICDQRLIFGGKNLNENEKTLKEYNIEKQSTIHIVLRLAPPNSSTYIKTSYGQSISVYNSCPHCNSGGTINNLKAKIEKKYSIPFENQKLFYNGNLLENNKKYIDYGMGCAAEVYLDYDLKDFSFPIFIKSSNNKFFKVFLSSFENPQNIQFNQLKKRIESITEIPQHEQKLFYKEVDLKNDKSLSDYGISKYSLISLKNEVNEEQKLSLRFYDSNITAFMDISPFWKIKQIREKLKVQNIHFGINLYFLEIIFLKIKKQFLIMELKMMRQFIHI</sequence>
<dbReference type="InterPro" id="IPR019956">
    <property type="entry name" value="Ubiquitin_dom"/>
</dbReference>
<proteinExistence type="inferred from homology"/>
<organism evidence="10 11">
    <name type="scientific">Anaeramoeba ignava</name>
    <name type="common">Anaerobic marine amoeba</name>
    <dbReference type="NCBI Taxonomy" id="1746090"/>
    <lineage>
        <taxon>Eukaryota</taxon>
        <taxon>Metamonada</taxon>
        <taxon>Anaeramoebidae</taxon>
        <taxon>Anaeramoeba</taxon>
    </lineage>
</organism>
<comment type="similarity">
    <text evidence="3">Belongs to the ubiquitin family.</text>
</comment>
<dbReference type="GO" id="GO:0005634">
    <property type="term" value="C:nucleus"/>
    <property type="evidence" value="ECO:0007669"/>
    <property type="project" value="UniProtKB-SubCell"/>
</dbReference>
<dbReference type="InterPro" id="IPR000626">
    <property type="entry name" value="Ubiquitin-like_dom"/>
</dbReference>
<dbReference type="GO" id="GO:0005737">
    <property type="term" value="C:cytoplasm"/>
    <property type="evidence" value="ECO:0007669"/>
    <property type="project" value="UniProtKB-SubCell"/>
</dbReference>
<evidence type="ECO:0000256" key="1">
    <source>
        <dbReference type="ARBA" id="ARBA00004123"/>
    </source>
</evidence>
<evidence type="ECO:0000256" key="8">
    <source>
        <dbReference type="ARBA" id="ARBA00023242"/>
    </source>
</evidence>
<evidence type="ECO:0000256" key="2">
    <source>
        <dbReference type="ARBA" id="ARBA00004496"/>
    </source>
</evidence>
<gene>
    <name evidence="10" type="ORF">M0811_05984</name>
</gene>
<dbReference type="CDD" id="cd17039">
    <property type="entry name" value="Ubl_ubiquitin_like"/>
    <property type="match status" value="2"/>
</dbReference>
<accession>A0A9Q0LRN2</accession>
<evidence type="ECO:0000256" key="3">
    <source>
        <dbReference type="ARBA" id="ARBA00008430"/>
    </source>
</evidence>
<comment type="subcellular location">
    <subcellularLocation>
        <location evidence="2">Cytoplasm</location>
    </subcellularLocation>
    <subcellularLocation>
        <location evidence="1">Nucleus</location>
    </subcellularLocation>
</comment>
<keyword evidence="5" id="KW-1017">Isopeptide bond</keyword>
<dbReference type="Pfam" id="PF00240">
    <property type="entry name" value="ubiquitin"/>
    <property type="match status" value="3"/>
</dbReference>
<keyword evidence="11" id="KW-1185">Reference proteome</keyword>
<dbReference type="InterPro" id="IPR050158">
    <property type="entry name" value="Ubiquitin_ubiquitin-like"/>
</dbReference>
<dbReference type="OrthoDB" id="428577at2759"/>
<feature type="domain" description="Ubiquitin-like" evidence="9">
    <location>
        <begin position="105"/>
        <end position="152"/>
    </location>
</feature>